<keyword evidence="2 4" id="KW-0808">Transferase</keyword>
<accession>A0A556ANJ9</accession>
<dbReference type="Proteomes" id="UP000318405">
    <property type="component" value="Unassembled WGS sequence"/>
</dbReference>
<dbReference type="EMBL" id="VLTJ01000024">
    <property type="protein sequence ID" value="TSH94455.1"/>
    <property type="molecule type" value="Genomic_DNA"/>
</dbReference>
<dbReference type="Pfam" id="PF02595">
    <property type="entry name" value="Gly_kinase"/>
    <property type="match status" value="1"/>
</dbReference>
<dbReference type="Gene3D" id="3.90.1510.10">
    <property type="entry name" value="Glycerate kinase, domain 2"/>
    <property type="match status" value="1"/>
</dbReference>
<evidence type="ECO:0000313" key="6">
    <source>
        <dbReference type="Proteomes" id="UP000318405"/>
    </source>
</evidence>
<keyword evidence="6" id="KW-1185">Reference proteome</keyword>
<dbReference type="AlphaFoldDB" id="A0A556ANJ9"/>
<comment type="similarity">
    <text evidence="1 4">Belongs to the glycerate kinase type-1 family.</text>
</comment>
<comment type="caution">
    <text evidence="5">The sequence shown here is derived from an EMBL/GenBank/DDBJ whole genome shotgun (WGS) entry which is preliminary data.</text>
</comment>
<dbReference type="InterPro" id="IPR018193">
    <property type="entry name" value="Glyc_kinase_flavodox-like_fold"/>
</dbReference>
<dbReference type="Gene3D" id="3.40.50.10350">
    <property type="entry name" value="Glycerate kinase, domain 1"/>
    <property type="match status" value="1"/>
</dbReference>
<evidence type="ECO:0000256" key="2">
    <source>
        <dbReference type="ARBA" id="ARBA00022679"/>
    </source>
</evidence>
<protein>
    <submittedName>
        <fullName evidence="5">Glycerate kinase</fullName>
    </submittedName>
</protein>
<sequence length="380" mass="37720">MRVVIAPDSFKHALSAVDTAAAIAAGVRRAAPAAECVLQPMADGGEGTVLALCSALGGELRTGRVTGASGQPIEAAWAWLADGTAIIEVAAAAGLQEIAREALDAPAATTRGVGEQIRAALDAGARRVWLGLGGSATTDGGAGLLQALGVRLLDGDGRELPMGGGALSRLARVDASGLDPRLADTTVTLISDVDNPLCGARGAAAVFGPQKGADPAQVAQLDAALAHYADRCAQALGVDRRDAPGAGAAGGVGYAALAFLGAQREQGIAFVARVCGLAQAIEGAAFVITGEGRLDAQTLHGKTPAGVARLAQAAGVPCFALAGALGDGYQALYDAGIAAAFALAPSPVTLDEALPRAGDWLADRACDLTRVWLAARSAAA</sequence>
<dbReference type="RefSeq" id="WP_143948516.1">
    <property type="nucleotide sequence ID" value="NZ_BAABMB010000001.1"/>
</dbReference>
<keyword evidence="3 4" id="KW-0418">Kinase</keyword>
<dbReference type="SUPFAM" id="SSF110738">
    <property type="entry name" value="Glycerate kinase I"/>
    <property type="match status" value="1"/>
</dbReference>
<evidence type="ECO:0000256" key="4">
    <source>
        <dbReference type="PIRNR" id="PIRNR006078"/>
    </source>
</evidence>
<dbReference type="NCBIfam" id="TIGR00045">
    <property type="entry name" value="glycerate kinase"/>
    <property type="match status" value="1"/>
</dbReference>
<organism evidence="5 6">
    <name type="scientific">Verticiella sediminum</name>
    <dbReference type="NCBI Taxonomy" id="1247510"/>
    <lineage>
        <taxon>Bacteria</taxon>
        <taxon>Pseudomonadati</taxon>
        <taxon>Pseudomonadota</taxon>
        <taxon>Betaproteobacteria</taxon>
        <taxon>Burkholderiales</taxon>
        <taxon>Alcaligenaceae</taxon>
        <taxon>Verticiella</taxon>
    </lineage>
</organism>
<dbReference type="InterPro" id="IPR004381">
    <property type="entry name" value="Glycerate_kinase"/>
</dbReference>
<dbReference type="OrthoDB" id="9774290at2"/>
<gene>
    <name evidence="5" type="ORF">FOZ76_12050</name>
</gene>
<evidence type="ECO:0000256" key="3">
    <source>
        <dbReference type="ARBA" id="ARBA00022777"/>
    </source>
</evidence>
<dbReference type="PANTHER" id="PTHR21599">
    <property type="entry name" value="GLYCERATE KINASE"/>
    <property type="match status" value="1"/>
</dbReference>
<proteinExistence type="inferred from homology"/>
<reference evidence="5 6" key="1">
    <citation type="submission" date="2019-07" db="EMBL/GenBank/DDBJ databases">
        <title>Qingshengfaniella alkalisoli gen. nov., sp. nov., isolated from saline soil.</title>
        <authorList>
            <person name="Xu L."/>
            <person name="Huang X.-X."/>
            <person name="Sun J.-Q."/>
        </authorList>
    </citation>
    <scope>NUCLEOTIDE SEQUENCE [LARGE SCALE GENOMIC DNA]</scope>
    <source>
        <strain evidence="5 6">DSM 27279</strain>
    </source>
</reference>
<dbReference type="PANTHER" id="PTHR21599:SF0">
    <property type="entry name" value="GLYCERATE KINASE"/>
    <property type="match status" value="1"/>
</dbReference>
<dbReference type="InterPro" id="IPR036129">
    <property type="entry name" value="Glycerate_kinase_sf"/>
</dbReference>
<evidence type="ECO:0000313" key="5">
    <source>
        <dbReference type="EMBL" id="TSH94455.1"/>
    </source>
</evidence>
<dbReference type="InterPro" id="IPR018197">
    <property type="entry name" value="Glycerate_kinase_RE-like"/>
</dbReference>
<dbReference type="GO" id="GO:0031388">
    <property type="term" value="P:organic acid phosphorylation"/>
    <property type="evidence" value="ECO:0007669"/>
    <property type="project" value="UniProtKB-UniRule"/>
</dbReference>
<dbReference type="PIRSF" id="PIRSF006078">
    <property type="entry name" value="GlxK"/>
    <property type="match status" value="1"/>
</dbReference>
<name>A0A556ANJ9_9BURK</name>
<dbReference type="GO" id="GO:0008887">
    <property type="term" value="F:glycerate kinase activity"/>
    <property type="evidence" value="ECO:0007669"/>
    <property type="project" value="UniProtKB-UniRule"/>
</dbReference>
<evidence type="ECO:0000256" key="1">
    <source>
        <dbReference type="ARBA" id="ARBA00006284"/>
    </source>
</evidence>